<reference evidence="2" key="1">
    <citation type="submission" date="2017-01" db="EMBL/GenBank/DDBJ databases">
        <authorList>
            <person name="Assis F.L."/>
            <person name="Abrahao J.S."/>
            <person name="Silva L."/>
            <person name="Khalil J.B."/>
            <person name="Rodrigues R."/>
            <person name="Silva L.S."/>
            <person name="Arantes T."/>
            <person name="Boratto P."/>
            <person name="Andrade M."/>
            <person name="Kroon E.G."/>
            <person name="Ribeiro B."/>
            <person name="Bergier I."/>
            <person name="Seligmann H."/>
            <person name="Ghigo E."/>
            <person name="Colson P."/>
            <person name="Levasseur A."/>
            <person name="Raoult D."/>
            <person name="Scola B.L."/>
        </authorList>
    </citation>
    <scope>NUCLEOTIDE SEQUENCE</scope>
    <source>
        <strain evidence="2">Soda lake</strain>
    </source>
</reference>
<keyword evidence="1" id="KW-0812">Transmembrane</keyword>
<proteinExistence type="predicted"/>
<feature type="transmembrane region" description="Helical" evidence="1">
    <location>
        <begin position="20"/>
        <end position="41"/>
    </location>
</feature>
<dbReference type="KEGG" id="vg:80518820"/>
<evidence type="ECO:0000313" key="2">
    <source>
        <dbReference type="EMBL" id="QKU35392.1"/>
    </source>
</evidence>
<feature type="transmembrane region" description="Helical" evidence="1">
    <location>
        <begin position="105"/>
        <end position="124"/>
    </location>
</feature>
<protein>
    <submittedName>
        <fullName evidence="2">Putative orfan</fullName>
    </submittedName>
</protein>
<reference evidence="2" key="2">
    <citation type="journal article" date="2018" name="Nat. Commun.">
        <title>Tailed giant Tupanvirus possesses the most complete translational apparatus of the known virosphere.</title>
        <authorList>
            <person name="Abrahao J."/>
            <person name="Silva L."/>
            <person name="Silva L.S."/>
            <person name="Khalil J.Y.B."/>
            <person name="Rodrigues R."/>
            <person name="Arantes T."/>
            <person name="Assis F."/>
            <person name="Boratto P."/>
            <person name="Andrade M."/>
            <person name="Kroon E.G."/>
            <person name="Ribeiro B."/>
            <person name="Bergier I."/>
            <person name="Seligmann H."/>
            <person name="Ghigo E."/>
            <person name="Colson P."/>
            <person name="Levasseur A."/>
            <person name="Kroemer G."/>
            <person name="Raoult D."/>
            <person name="La Scola B."/>
        </authorList>
    </citation>
    <scope>NUCLEOTIDE SEQUENCE [LARGE SCALE GENOMIC DNA]</scope>
    <source>
        <strain evidence="2">Soda lake</strain>
    </source>
</reference>
<accession>A0A6N1NZR7</accession>
<evidence type="ECO:0000256" key="1">
    <source>
        <dbReference type="SAM" id="Phobius"/>
    </source>
</evidence>
<sequence>MSFLNIPSDESSSSLSSNSKFLTILVGCLVFLLTVKFFMCLDGSNGSLKMTAELLAGDVCSSLGLSELVLTVSNIFFGLRPLLFGTVTGFGLFFKVFEPEKGFEFLTMTSAVLFLFAEFLLFLLKKSIFLFMTTR</sequence>
<dbReference type="EMBL" id="KY523104">
    <property type="protein sequence ID" value="QKU35392.1"/>
    <property type="molecule type" value="Genomic_DNA"/>
</dbReference>
<dbReference type="GeneID" id="80518820"/>
<keyword evidence="1" id="KW-0472">Membrane</keyword>
<organism evidence="2">
    <name type="scientific">Tupanvirus soda lake</name>
    <dbReference type="NCBI Taxonomy" id="2126985"/>
    <lineage>
        <taxon>Viruses</taxon>
        <taxon>Varidnaviria</taxon>
        <taxon>Bamfordvirae</taxon>
        <taxon>Nucleocytoviricota</taxon>
        <taxon>Megaviricetes</taxon>
        <taxon>Imitervirales</taxon>
        <taxon>Mimiviridae</taxon>
        <taxon>Megamimivirinae</taxon>
        <taxon>Tupanvirus</taxon>
        <taxon>Tupanvirus salinum</taxon>
    </lineage>
</organism>
<feature type="transmembrane region" description="Helical" evidence="1">
    <location>
        <begin position="68"/>
        <end position="93"/>
    </location>
</feature>
<keyword evidence="1" id="KW-1133">Transmembrane helix</keyword>
<name>A0A6N1NZR7_9VIRU</name>
<dbReference type="RefSeq" id="YP_010782056.1">
    <property type="nucleotide sequence ID" value="NC_075039.1"/>
</dbReference>